<comment type="caution">
    <text evidence="1">The sequence shown here is derived from an EMBL/GenBank/DDBJ whole genome shotgun (WGS) entry which is preliminary data.</text>
</comment>
<protein>
    <submittedName>
        <fullName evidence="1">Uncharacterized protein</fullName>
    </submittedName>
</protein>
<sequence length="407" mass="47025">MQRVLIMTNSLKIFITCSCATFIVFFAWRPKFNVLIKQQNRTMVKIQSSDAHKGVDNKNKKDIWHIESSRFPIGVDISLAAEQVKKIWKRSDAKYICYDCQKVCGGWGDRMAGIASSFMWALMTNRKYVIQQNFPCALTTVYKPNLVNWASDLPNGLTTKHITLIDNHKFMPNKIKNPSTHIDGRYPYDIISFRVNQDWIEGFQNPIYEKRLTQLGFNTSELKMDNVFPKLHSLLFKLQDSIQKRLNNFIVNAKTRFNTLLICAQIRMGVNPSIPHDVGPPRNKLEFLSVVWEFLSQFNNSDQHRIFITTDSEDVRQTAKRLFPNTIVDTEGIITHVDRTPNRSQACQGMQKVSLDFHIQTYCDVLMISRSNFGEYGAHLRNSKEGVYGFFNGTIVKGYPPYIIRSQ</sequence>
<dbReference type="Gene3D" id="3.40.50.11350">
    <property type="match status" value="1"/>
</dbReference>
<evidence type="ECO:0000313" key="1">
    <source>
        <dbReference type="EMBL" id="CAH1799884.1"/>
    </source>
</evidence>
<accession>A0A8J1XGS8</accession>
<dbReference type="AlphaFoldDB" id="A0A8J1XGS8"/>
<evidence type="ECO:0000313" key="2">
    <source>
        <dbReference type="Proteomes" id="UP000749559"/>
    </source>
</evidence>
<proteinExistence type="predicted"/>
<keyword evidence="2" id="KW-1185">Reference proteome</keyword>
<name>A0A8J1XGS8_OWEFU</name>
<organism evidence="1 2">
    <name type="scientific">Owenia fusiformis</name>
    <name type="common">Polychaete worm</name>
    <dbReference type="NCBI Taxonomy" id="6347"/>
    <lineage>
        <taxon>Eukaryota</taxon>
        <taxon>Metazoa</taxon>
        <taxon>Spiralia</taxon>
        <taxon>Lophotrochozoa</taxon>
        <taxon>Annelida</taxon>
        <taxon>Polychaeta</taxon>
        <taxon>Sedentaria</taxon>
        <taxon>Canalipalpata</taxon>
        <taxon>Sabellida</taxon>
        <taxon>Oweniida</taxon>
        <taxon>Oweniidae</taxon>
        <taxon>Owenia</taxon>
    </lineage>
</organism>
<dbReference type="OrthoDB" id="428346at2759"/>
<dbReference type="EMBL" id="CAIIXF020000011">
    <property type="protein sequence ID" value="CAH1799884.1"/>
    <property type="molecule type" value="Genomic_DNA"/>
</dbReference>
<gene>
    <name evidence="1" type="ORF">OFUS_LOCUS23846</name>
</gene>
<dbReference type="Proteomes" id="UP000749559">
    <property type="component" value="Unassembled WGS sequence"/>
</dbReference>
<reference evidence="1" key="1">
    <citation type="submission" date="2022-03" db="EMBL/GenBank/DDBJ databases">
        <authorList>
            <person name="Martin C."/>
        </authorList>
    </citation>
    <scope>NUCLEOTIDE SEQUENCE</scope>
</reference>